<dbReference type="OrthoDB" id="3367592at2"/>
<dbReference type="AlphaFoldDB" id="A0A1H9V6I9"/>
<feature type="compositionally biased region" description="Low complexity" evidence="1">
    <location>
        <begin position="294"/>
        <end position="304"/>
    </location>
</feature>
<name>A0A1H9V6I9_9ACTN</name>
<sequence length="339" mass="34887">MSASDDRSWEITTPQRIEFDDPVTELQIRVVGGTVNVVGTQEPATRVEIGKVEGPPLRVRREGGRLVLAYDDLPWRGFLEWLDRKGWRREVEVSVQVPAHVALSVGVVTAGAVVSGVRGRTRVAGVSGDTTLVGLSGDVAADTVSGSVETQRLSGSLRFSTVSGDLTCIDASADQIRADSVSGAMILDLASPRGDRPAEIRLSSVSGELALRLPDDANLTVDAHTAGGAVSSAFDDLHTGGWGDHRITGTLGTGRGALHAVNVSGGLALLRRPPGADVCEDGADPADPGPRPGAGPRADVPRPAQESGSGCDAPAREAAPAGAPHPPGQPGTPSPAKDL</sequence>
<accession>A0A1H9V6I9</accession>
<dbReference type="RefSeq" id="WP_075002004.1">
    <property type="nucleotide sequence ID" value="NZ_FOGO01000010.1"/>
</dbReference>
<feature type="compositionally biased region" description="Pro residues" evidence="1">
    <location>
        <begin position="323"/>
        <end position="333"/>
    </location>
</feature>
<proteinExistence type="predicted"/>
<evidence type="ECO:0000256" key="1">
    <source>
        <dbReference type="SAM" id="MobiDB-lite"/>
    </source>
</evidence>
<dbReference type="Proteomes" id="UP000182841">
    <property type="component" value="Unassembled WGS sequence"/>
</dbReference>
<evidence type="ECO:0000313" key="2">
    <source>
        <dbReference type="EMBL" id="SES17198.1"/>
    </source>
</evidence>
<feature type="region of interest" description="Disordered" evidence="1">
    <location>
        <begin position="274"/>
        <end position="339"/>
    </location>
</feature>
<protein>
    <recommendedName>
        <fullName evidence="4">Adhesin domain-containing protein</fullName>
    </recommendedName>
</protein>
<evidence type="ECO:0000313" key="3">
    <source>
        <dbReference type="Proteomes" id="UP000182841"/>
    </source>
</evidence>
<dbReference type="EMBL" id="FOGO01000010">
    <property type="protein sequence ID" value="SES17198.1"/>
    <property type="molecule type" value="Genomic_DNA"/>
</dbReference>
<gene>
    <name evidence="2" type="ORF">SAMN05421870_110193</name>
</gene>
<organism evidence="2 3">
    <name type="scientific">Streptomyces qinglanensis</name>
    <dbReference type="NCBI Taxonomy" id="943816"/>
    <lineage>
        <taxon>Bacteria</taxon>
        <taxon>Bacillati</taxon>
        <taxon>Actinomycetota</taxon>
        <taxon>Actinomycetes</taxon>
        <taxon>Kitasatosporales</taxon>
        <taxon>Streptomycetaceae</taxon>
        <taxon>Streptomyces</taxon>
    </lineage>
</organism>
<keyword evidence="3" id="KW-1185">Reference proteome</keyword>
<reference evidence="3" key="1">
    <citation type="submission" date="2016-10" db="EMBL/GenBank/DDBJ databases">
        <authorList>
            <person name="Varghese N."/>
            <person name="Submissions S."/>
        </authorList>
    </citation>
    <scope>NUCLEOTIDE SEQUENCE [LARGE SCALE GENOMIC DNA]</scope>
    <source>
        <strain evidence="3">CGMCC 4.6825</strain>
    </source>
</reference>
<dbReference type="STRING" id="943816.AN217_24065"/>
<evidence type="ECO:0008006" key="4">
    <source>
        <dbReference type="Google" id="ProtNLM"/>
    </source>
</evidence>